<keyword evidence="3" id="KW-1185">Reference proteome</keyword>
<sequence>MWRSFGPARILPPFVGLRASLHSSHIARNVSDIRTRLKTDLKTAMKAKDQVASTAIRSVLAEIVNADKASPSPVKDATIYGLLHKSVARRNDAAAQFRAASREDLAEKEETEATLLQQFLPPALSETDIDRLLTEAIAEIRSNAPNPDSIPAALPSPQQLLGKVLKSFWSKAPQGTGSIPGAVVTRKAKELLA</sequence>
<dbReference type="SUPFAM" id="SSF89095">
    <property type="entry name" value="GatB/YqeY motif"/>
    <property type="match status" value="1"/>
</dbReference>
<organism evidence="2 3">
    <name type="scientific">Hydnum rufescens UP504</name>
    <dbReference type="NCBI Taxonomy" id="1448309"/>
    <lineage>
        <taxon>Eukaryota</taxon>
        <taxon>Fungi</taxon>
        <taxon>Dikarya</taxon>
        <taxon>Basidiomycota</taxon>
        <taxon>Agaricomycotina</taxon>
        <taxon>Agaricomycetes</taxon>
        <taxon>Cantharellales</taxon>
        <taxon>Hydnaceae</taxon>
        <taxon>Hydnum</taxon>
    </lineage>
</organism>
<accession>A0A9P6B2U4</accession>
<evidence type="ECO:0000313" key="2">
    <source>
        <dbReference type="EMBL" id="KAF9516694.1"/>
    </source>
</evidence>
<dbReference type="GO" id="GO:0016884">
    <property type="term" value="F:carbon-nitrogen ligase activity, with glutamine as amido-N-donor"/>
    <property type="evidence" value="ECO:0007669"/>
    <property type="project" value="UniProtKB-UniRule"/>
</dbReference>
<dbReference type="EMBL" id="MU128937">
    <property type="protein sequence ID" value="KAF9516694.1"/>
    <property type="molecule type" value="Genomic_DNA"/>
</dbReference>
<dbReference type="OrthoDB" id="538640at2759"/>
<evidence type="ECO:0000313" key="3">
    <source>
        <dbReference type="Proteomes" id="UP000886523"/>
    </source>
</evidence>
<dbReference type="InterPro" id="IPR003789">
    <property type="entry name" value="Asn/Gln_tRNA_amidoTrase-B-like"/>
</dbReference>
<name>A0A9P6B2U4_9AGAM</name>
<gene>
    <name evidence="1" type="primary">AIM41</name>
    <name evidence="2" type="ORF">BS47DRAFT_1340588</name>
</gene>
<comment type="subcellular location">
    <subcellularLocation>
        <location evidence="1">Mitochondrion</location>
    </subcellularLocation>
</comment>
<keyword evidence="1" id="KW-0496">Mitochondrion</keyword>
<reference evidence="2" key="1">
    <citation type="journal article" date="2020" name="Nat. Commun.">
        <title>Large-scale genome sequencing of mycorrhizal fungi provides insights into the early evolution of symbiotic traits.</title>
        <authorList>
            <person name="Miyauchi S."/>
            <person name="Kiss E."/>
            <person name="Kuo A."/>
            <person name="Drula E."/>
            <person name="Kohler A."/>
            <person name="Sanchez-Garcia M."/>
            <person name="Morin E."/>
            <person name="Andreopoulos B."/>
            <person name="Barry K.W."/>
            <person name="Bonito G."/>
            <person name="Buee M."/>
            <person name="Carver A."/>
            <person name="Chen C."/>
            <person name="Cichocki N."/>
            <person name="Clum A."/>
            <person name="Culley D."/>
            <person name="Crous P.W."/>
            <person name="Fauchery L."/>
            <person name="Girlanda M."/>
            <person name="Hayes R.D."/>
            <person name="Keri Z."/>
            <person name="LaButti K."/>
            <person name="Lipzen A."/>
            <person name="Lombard V."/>
            <person name="Magnuson J."/>
            <person name="Maillard F."/>
            <person name="Murat C."/>
            <person name="Nolan M."/>
            <person name="Ohm R.A."/>
            <person name="Pangilinan J."/>
            <person name="Pereira M.F."/>
            <person name="Perotto S."/>
            <person name="Peter M."/>
            <person name="Pfister S."/>
            <person name="Riley R."/>
            <person name="Sitrit Y."/>
            <person name="Stielow J.B."/>
            <person name="Szollosi G."/>
            <person name="Zifcakova L."/>
            <person name="Stursova M."/>
            <person name="Spatafora J.W."/>
            <person name="Tedersoo L."/>
            <person name="Vaario L.M."/>
            <person name="Yamada A."/>
            <person name="Yan M."/>
            <person name="Wang P."/>
            <person name="Xu J."/>
            <person name="Bruns T."/>
            <person name="Baldrian P."/>
            <person name="Vilgalys R."/>
            <person name="Dunand C."/>
            <person name="Henrissat B."/>
            <person name="Grigoriev I.V."/>
            <person name="Hibbett D."/>
            <person name="Nagy L.G."/>
            <person name="Martin F.M."/>
        </authorList>
    </citation>
    <scope>NUCLEOTIDE SEQUENCE</scope>
    <source>
        <strain evidence="2">UP504</strain>
    </source>
</reference>
<comment type="similarity">
    <text evidence="1">Belongs to the AIM41 family.</text>
</comment>
<dbReference type="PANTHER" id="PTHR28055:SF1">
    <property type="entry name" value="ALTERED INHERITANCE OF MITOCHONDRIA PROTEIN 41, MITOCHONDRIAL"/>
    <property type="match status" value="1"/>
</dbReference>
<dbReference type="GO" id="GO:0005739">
    <property type="term" value="C:mitochondrion"/>
    <property type="evidence" value="ECO:0007669"/>
    <property type="project" value="UniProtKB-SubCell"/>
</dbReference>
<comment type="caution">
    <text evidence="2">The sequence shown here is derived from an EMBL/GenBank/DDBJ whole genome shotgun (WGS) entry which is preliminary data.</text>
</comment>
<proteinExistence type="inferred from homology"/>
<dbReference type="Gene3D" id="1.10.1510.10">
    <property type="entry name" value="Uncharacterised protein YqeY/AIM41 PF09424, N-terminal domain"/>
    <property type="match status" value="1"/>
</dbReference>
<protein>
    <recommendedName>
        <fullName evidence="1">Altered inheritance of mitochondria protein 41</fullName>
    </recommendedName>
</protein>
<dbReference type="Pfam" id="PF09424">
    <property type="entry name" value="YqeY"/>
    <property type="match status" value="1"/>
</dbReference>
<evidence type="ECO:0000256" key="1">
    <source>
        <dbReference type="RuleBase" id="RU365099"/>
    </source>
</evidence>
<dbReference type="Proteomes" id="UP000886523">
    <property type="component" value="Unassembled WGS sequence"/>
</dbReference>
<dbReference type="InterPro" id="IPR019004">
    <property type="entry name" value="YqeY/Aim41"/>
</dbReference>
<dbReference type="PANTHER" id="PTHR28055">
    <property type="entry name" value="ALTERED INHERITANCE OF MITOCHONDRIA PROTEIN 41, MITOCHONDRIAL"/>
    <property type="match status" value="1"/>
</dbReference>
<dbReference type="InterPro" id="IPR042184">
    <property type="entry name" value="YqeY/Aim41_N"/>
</dbReference>
<dbReference type="AlphaFoldDB" id="A0A9P6B2U4"/>